<feature type="signal peptide" evidence="1">
    <location>
        <begin position="1"/>
        <end position="22"/>
    </location>
</feature>
<name>A0ABV4AME8_9GAMM</name>
<dbReference type="Proteomes" id="UP001562065">
    <property type="component" value="Unassembled WGS sequence"/>
</dbReference>
<dbReference type="InterPro" id="IPR010824">
    <property type="entry name" value="DUF1425"/>
</dbReference>
<dbReference type="Gene3D" id="2.60.40.3230">
    <property type="match status" value="1"/>
</dbReference>
<accession>A0ABV4AME8</accession>
<dbReference type="RefSeq" id="WP_369456122.1">
    <property type="nucleotide sequence ID" value="NZ_JBGCUO010000002.1"/>
</dbReference>
<evidence type="ECO:0000313" key="2">
    <source>
        <dbReference type="EMBL" id="MEY1662850.1"/>
    </source>
</evidence>
<organism evidence="2 3">
    <name type="scientific">Isoalcanivorax beigongshangi</name>
    <dbReference type="NCBI Taxonomy" id="3238810"/>
    <lineage>
        <taxon>Bacteria</taxon>
        <taxon>Pseudomonadati</taxon>
        <taxon>Pseudomonadota</taxon>
        <taxon>Gammaproteobacteria</taxon>
        <taxon>Oceanospirillales</taxon>
        <taxon>Alcanivoracaceae</taxon>
        <taxon>Isoalcanivorax</taxon>
    </lineage>
</organism>
<sequence length="130" mass="14543">MKRYALLPLVLGALLTAGCANKPVEEPLAVEDVASVRYETSSLSNKFEIDNVQRALAGNVLRAQVTLRNKSSFTVSYQYKFRWYDANGFEIQQQGEPWRPQVVAGKGETRLQGLAPNPAAARFEVWLRAE</sequence>
<dbReference type="CDD" id="cd09030">
    <property type="entry name" value="DUF1425"/>
    <property type="match status" value="1"/>
</dbReference>
<dbReference type="InterPro" id="IPR038483">
    <property type="entry name" value="YcfL-like_sf"/>
</dbReference>
<evidence type="ECO:0000313" key="3">
    <source>
        <dbReference type="Proteomes" id="UP001562065"/>
    </source>
</evidence>
<keyword evidence="1" id="KW-0732">Signal</keyword>
<comment type="caution">
    <text evidence="2">The sequence shown here is derived from an EMBL/GenBank/DDBJ whole genome shotgun (WGS) entry which is preliminary data.</text>
</comment>
<protein>
    <submittedName>
        <fullName evidence="2">YcfL family protein</fullName>
    </submittedName>
</protein>
<gene>
    <name evidence="2" type="ORF">AB5I84_11875</name>
</gene>
<dbReference type="Pfam" id="PF07233">
    <property type="entry name" value="DUF1425"/>
    <property type="match status" value="1"/>
</dbReference>
<dbReference type="EMBL" id="JBGCUO010000002">
    <property type="protein sequence ID" value="MEY1662850.1"/>
    <property type="molecule type" value="Genomic_DNA"/>
</dbReference>
<reference evidence="2 3" key="1">
    <citation type="submission" date="2024-07" db="EMBL/GenBank/DDBJ databases">
        <authorList>
            <person name="Ren Q."/>
        </authorList>
    </citation>
    <scope>NUCLEOTIDE SEQUENCE [LARGE SCALE GENOMIC DNA]</scope>
    <source>
        <strain evidence="2 3">REN37</strain>
    </source>
</reference>
<evidence type="ECO:0000256" key="1">
    <source>
        <dbReference type="SAM" id="SignalP"/>
    </source>
</evidence>
<dbReference type="PROSITE" id="PS51257">
    <property type="entry name" value="PROKAR_LIPOPROTEIN"/>
    <property type="match status" value="1"/>
</dbReference>
<keyword evidence="3" id="KW-1185">Reference proteome</keyword>
<proteinExistence type="predicted"/>
<feature type="chain" id="PRO_5046711504" evidence="1">
    <location>
        <begin position="23"/>
        <end position="130"/>
    </location>
</feature>